<evidence type="ECO:0000256" key="2">
    <source>
        <dbReference type="ARBA" id="ARBA00023125"/>
    </source>
</evidence>
<dbReference type="SUPFAM" id="SSF48498">
    <property type="entry name" value="Tetracyclin repressor-like, C-terminal domain"/>
    <property type="match status" value="1"/>
</dbReference>
<dbReference type="EMBL" id="CP099489">
    <property type="protein sequence ID" value="USQ78951.1"/>
    <property type="molecule type" value="Genomic_DNA"/>
</dbReference>
<proteinExistence type="predicted"/>
<gene>
    <name evidence="6" type="ORF">NF556_15145</name>
</gene>
<evidence type="ECO:0000259" key="5">
    <source>
        <dbReference type="PROSITE" id="PS50977"/>
    </source>
</evidence>
<evidence type="ECO:0000313" key="7">
    <source>
        <dbReference type="Proteomes" id="UP001056455"/>
    </source>
</evidence>
<dbReference type="InterPro" id="IPR001647">
    <property type="entry name" value="HTH_TetR"/>
</dbReference>
<dbReference type="Pfam" id="PF13305">
    <property type="entry name" value="TetR_C_33"/>
    <property type="match status" value="1"/>
</dbReference>
<dbReference type="Gene3D" id="1.10.357.10">
    <property type="entry name" value="Tetracycline Repressor, domain 2"/>
    <property type="match status" value="1"/>
</dbReference>
<organism evidence="6 7">
    <name type="scientific">Ornithinimicrobium faecis</name>
    <dbReference type="NCBI Taxonomy" id="2934158"/>
    <lineage>
        <taxon>Bacteria</taxon>
        <taxon>Bacillati</taxon>
        <taxon>Actinomycetota</taxon>
        <taxon>Actinomycetes</taxon>
        <taxon>Micrococcales</taxon>
        <taxon>Ornithinimicrobiaceae</taxon>
        <taxon>Ornithinimicrobium</taxon>
    </lineage>
</organism>
<dbReference type="InterPro" id="IPR025996">
    <property type="entry name" value="MT1864/Rv1816-like_C"/>
</dbReference>
<evidence type="ECO:0000256" key="1">
    <source>
        <dbReference type="ARBA" id="ARBA00023015"/>
    </source>
</evidence>
<keyword evidence="1" id="KW-0805">Transcription regulation</keyword>
<evidence type="ECO:0000256" key="4">
    <source>
        <dbReference type="PROSITE-ProRule" id="PRU00335"/>
    </source>
</evidence>
<dbReference type="InterPro" id="IPR036271">
    <property type="entry name" value="Tet_transcr_reg_TetR-rel_C_sf"/>
</dbReference>
<dbReference type="SUPFAM" id="SSF46689">
    <property type="entry name" value="Homeodomain-like"/>
    <property type="match status" value="1"/>
</dbReference>
<dbReference type="InterPro" id="IPR050109">
    <property type="entry name" value="HTH-type_TetR-like_transc_reg"/>
</dbReference>
<keyword evidence="7" id="KW-1185">Reference proteome</keyword>
<sequence>MHYHHGDLRRALLDAAVEAIGRDGVDRLSIRGLARATEVSHTAFRHHFGDRAGLLTALAAQGYASMTSALGAVEITGPKSFLDVGIAYVEWALDHPAHFQVMFRPDLVDEEDPVLSEALDNLAGALMLGAADFAGQDQPGNPRTNPLALAAWSLTHGFATLALAGNIATGDTPEERVELIRSVLRHLTPPG</sequence>
<dbReference type="RefSeq" id="WP_252591796.1">
    <property type="nucleotide sequence ID" value="NZ_CP099489.1"/>
</dbReference>
<accession>A0ABY4YQV9</accession>
<feature type="DNA-binding region" description="H-T-H motif" evidence="4">
    <location>
        <begin position="29"/>
        <end position="48"/>
    </location>
</feature>
<protein>
    <submittedName>
        <fullName evidence="6">TetR/AcrR family transcriptional regulator</fullName>
    </submittedName>
</protein>
<dbReference type="InterPro" id="IPR009057">
    <property type="entry name" value="Homeodomain-like_sf"/>
</dbReference>
<dbReference type="PANTHER" id="PTHR30055">
    <property type="entry name" value="HTH-TYPE TRANSCRIPTIONAL REGULATOR RUTR"/>
    <property type="match status" value="1"/>
</dbReference>
<evidence type="ECO:0000313" key="6">
    <source>
        <dbReference type="EMBL" id="USQ78951.1"/>
    </source>
</evidence>
<feature type="domain" description="HTH tetR-type" evidence="5">
    <location>
        <begin position="6"/>
        <end position="66"/>
    </location>
</feature>
<reference evidence="6" key="1">
    <citation type="submission" date="2022-06" db="EMBL/GenBank/DDBJ databases">
        <title>Ornithinimicrobium HY1793.</title>
        <authorList>
            <person name="Huang Y."/>
        </authorList>
    </citation>
    <scope>NUCLEOTIDE SEQUENCE</scope>
    <source>
        <strain evidence="6">HY1793</strain>
    </source>
</reference>
<keyword evidence="3" id="KW-0804">Transcription</keyword>
<name>A0ABY4YQV9_9MICO</name>
<evidence type="ECO:0000256" key="3">
    <source>
        <dbReference type="ARBA" id="ARBA00023163"/>
    </source>
</evidence>
<dbReference type="Pfam" id="PF00440">
    <property type="entry name" value="TetR_N"/>
    <property type="match status" value="1"/>
</dbReference>
<keyword evidence="2 4" id="KW-0238">DNA-binding</keyword>
<dbReference type="PANTHER" id="PTHR30055:SF220">
    <property type="entry name" value="TETR-FAMILY REGULATORY PROTEIN"/>
    <property type="match status" value="1"/>
</dbReference>
<dbReference type="Proteomes" id="UP001056455">
    <property type="component" value="Chromosome"/>
</dbReference>
<dbReference type="PROSITE" id="PS50977">
    <property type="entry name" value="HTH_TETR_2"/>
    <property type="match status" value="1"/>
</dbReference>